<gene>
    <name evidence="2" type="ORF">ACFOZ0_02280</name>
</gene>
<feature type="region of interest" description="Disordered" evidence="1">
    <location>
        <begin position="181"/>
        <end position="202"/>
    </location>
</feature>
<name>A0ABV7S5T1_9ACTN</name>
<accession>A0ABV7S5T1</accession>
<evidence type="ECO:0000313" key="2">
    <source>
        <dbReference type="EMBL" id="MFC3572132.1"/>
    </source>
</evidence>
<comment type="caution">
    <text evidence="2">The sequence shown here is derived from an EMBL/GenBank/DDBJ whole genome shotgun (WGS) entry which is preliminary data.</text>
</comment>
<organism evidence="2 3">
    <name type="scientific">Streptomyces yaanensis</name>
    <dbReference type="NCBI Taxonomy" id="1142239"/>
    <lineage>
        <taxon>Bacteria</taxon>
        <taxon>Bacillati</taxon>
        <taxon>Actinomycetota</taxon>
        <taxon>Actinomycetes</taxon>
        <taxon>Kitasatosporales</taxon>
        <taxon>Streptomycetaceae</taxon>
        <taxon>Streptomyces</taxon>
    </lineage>
</organism>
<reference evidence="3" key="1">
    <citation type="journal article" date="2019" name="Int. J. Syst. Evol. Microbiol.">
        <title>The Global Catalogue of Microorganisms (GCM) 10K type strain sequencing project: providing services to taxonomists for standard genome sequencing and annotation.</title>
        <authorList>
            <consortium name="The Broad Institute Genomics Platform"/>
            <consortium name="The Broad Institute Genome Sequencing Center for Infectious Disease"/>
            <person name="Wu L."/>
            <person name="Ma J."/>
        </authorList>
    </citation>
    <scope>NUCLEOTIDE SEQUENCE [LARGE SCALE GENOMIC DNA]</scope>
    <source>
        <strain evidence="3">CGMCC 4.7035</strain>
    </source>
</reference>
<protein>
    <submittedName>
        <fullName evidence="2">DUF6192 family protein</fullName>
    </submittedName>
</protein>
<dbReference type="RefSeq" id="WP_310781054.1">
    <property type="nucleotide sequence ID" value="NZ_JBHRWR010000002.1"/>
</dbReference>
<keyword evidence="3" id="KW-1185">Reference proteome</keyword>
<dbReference type="Proteomes" id="UP001595701">
    <property type="component" value="Unassembled WGS sequence"/>
</dbReference>
<dbReference type="EMBL" id="JBHRWR010000002">
    <property type="protein sequence ID" value="MFC3572132.1"/>
    <property type="molecule type" value="Genomic_DNA"/>
</dbReference>
<sequence>MYADDLGLSPSTVRSYRFAAHRWPEGQRRHGVSHKVHYILAGIPDDQVRFETIDAPPLDERARVRRWTTGLAKKHVGQLPDRPGTPAQKVAAIHRPADDDEVPAQVATDGLRRPAVAAKVVADDTARHMVNKAQTTQHETEVVHDLIEDDQVAAQVAFDVLRRPEVASRVVADDTARHAVNRAQTDRSQQRADPFRRETPTGRTVRKIERTQEFLDLVGACHHFVAACGKAVPQLPGRTLSDDERAVLAQNVARCRATLDWPDHAARYVRRTRLAAGDLDP</sequence>
<proteinExistence type="predicted"/>
<evidence type="ECO:0000313" key="3">
    <source>
        <dbReference type="Proteomes" id="UP001595701"/>
    </source>
</evidence>
<feature type="compositionally biased region" description="Basic and acidic residues" evidence="1">
    <location>
        <begin position="184"/>
        <end position="202"/>
    </location>
</feature>
<dbReference type="Pfam" id="PF19691">
    <property type="entry name" value="DUF6192"/>
    <property type="match status" value="1"/>
</dbReference>
<evidence type="ECO:0000256" key="1">
    <source>
        <dbReference type="SAM" id="MobiDB-lite"/>
    </source>
</evidence>
<dbReference type="InterPro" id="IPR045683">
    <property type="entry name" value="DUF6192"/>
</dbReference>